<organism evidence="1 2">
    <name type="scientific">Brachionus plicatilis</name>
    <name type="common">Marine rotifer</name>
    <name type="synonym">Brachionus muelleri</name>
    <dbReference type="NCBI Taxonomy" id="10195"/>
    <lineage>
        <taxon>Eukaryota</taxon>
        <taxon>Metazoa</taxon>
        <taxon>Spiralia</taxon>
        <taxon>Gnathifera</taxon>
        <taxon>Rotifera</taxon>
        <taxon>Eurotatoria</taxon>
        <taxon>Monogononta</taxon>
        <taxon>Pseudotrocha</taxon>
        <taxon>Ploima</taxon>
        <taxon>Brachionidae</taxon>
        <taxon>Brachionus</taxon>
    </lineage>
</organism>
<keyword evidence="2" id="KW-1185">Reference proteome</keyword>
<evidence type="ECO:0000313" key="2">
    <source>
        <dbReference type="Proteomes" id="UP000276133"/>
    </source>
</evidence>
<evidence type="ECO:0000313" key="1">
    <source>
        <dbReference type="EMBL" id="RNA00090.1"/>
    </source>
</evidence>
<accession>A0A3M7PLZ3</accession>
<dbReference type="EMBL" id="REGN01009927">
    <property type="protein sequence ID" value="RNA00090.1"/>
    <property type="molecule type" value="Genomic_DNA"/>
</dbReference>
<sequence length="64" mass="7509">MVEMRFIFLKLDSIFRGLFDNILQNFYKAFLLFARDYILDLTAILSTFACFIKNNTINTIGFGE</sequence>
<comment type="caution">
    <text evidence="1">The sequence shown here is derived from an EMBL/GenBank/DDBJ whole genome shotgun (WGS) entry which is preliminary data.</text>
</comment>
<protein>
    <submittedName>
        <fullName evidence="1">Uncharacterized protein</fullName>
    </submittedName>
</protein>
<dbReference type="Proteomes" id="UP000276133">
    <property type="component" value="Unassembled WGS sequence"/>
</dbReference>
<reference evidence="1 2" key="1">
    <citation type="journal article" date="2018" name="Sci. Rep.">
        <title>Genomic signatures of local adaptation to the degree of environmental predictability in rotifers.</title>
        <authorList>
            <person name="Franch-Gras L."/>
            <person name="Hahn C."/>
            <person name="Garcia-Roger E.M."/>
            <person name="Carmona M.J."/>
            <person name="Serra M."/>
            <person name="Gomez A."/>
        </authorList>
    </citation>
    <scope>NUCLEOTIDE SEQUENCE [LARGE SCALE GENOMIC DNA]</scope>
    <source>
        <strain evidence="1">HYR1</strain>
    </source>
</reference>
<name>A0A3M7PLZ3_BRAPC</name>
<proteinExistence type="predicted"/>
<gene>
    <name evidence="1" type="ORF">BpHYR1_011182</name>
</gene>
<dbReference type="AlphaFoldDB" id="A0A3M7PLZ3"/>